<sequence>MSHLGRKVPVCVILDIDNTLLSGCRRFSASYPFTAVGGVLASQHSLAYYDAERGRHVRDCILTVRPHLGEFLRCVGRELSTTRVAVQVGVFTRNTPSYAKAIATQVLGPLMPVPLAFAFGSTHCCGPEGRKKPLAVTAFPATSLLVDDSCASFLAEEFFSGRGALVLPFFPGVRPWGAEEELDDVLACGERCAAHDPALHEQDEYAAFLGDGEAETAASLCALIAEFVAFWHNNSAAATGASINLLTDPRAARYQRRWCDYHAPFGKKLESIF</sequence>
<evidence type="ECO:0000313" key="2">
    <source>
        <dbReference type="EMBL" id="RNF09000.1"/>
    </source>
</evidence>
<reference evidence="2 3" key="1">
    <citation type="journal article" date="2018" name="BMC Genomics">
        <title>Genomic comparison of Trypanosoma conorhini and Trypanosoma rangeli to Trypanosoma cruzi strains of high and low virulence.</title>
        <authorList>
            <person name="Bradwell K.R."/>
            <person name="Koparde V.N."/>
            <person name="Matveyev A.V."/>
            <person name="Serrano M.G."/>
            <person name="Alves J.M."/>
            <person name="Parikh H."/>
            <person name="Huang B."/>
            <person name="Lee V."/>
            <person name="Espinosa-Alvarez O."/>
            <person name="Ortiz P.A."/>
            <person name="Costa-Martins A.G."/>
            <person name="Teixeira M.M."/>
            <person name="Buck G.A."/>
        </authorList>
    </citation>
    <scope>NUCLEOTIDE SEQUENCE [LARGE SCALE GENOMIC DNA]</scope>
    <source>
        <strain evidence="2 3">025E</strain>
    </source>
</reference>
<dbReference type="InterPro" id="IPR023214">
    <property type="entry name" value="HAD_sf"/>
</dbReference>
<comment type="caution">
    <text evidence="2">The sequence shown here is derived from an EMBL/GenBank/DDBJ whole genome shotgun (WGS) entry which is preliminary data.</text>
</comment>
<organism evidence="2 3">
    <name type="scientific">Trypanosoma conorhini</name>
    <dbReference type="NCBI Taxonomy" id="83891"/>
    <lineage>
        <taxon>Eukaryota</taxon>
        <taxon>Discoba</taxon>
        <taxon>Euglenozoa</taxon>
        <taxon>Kinetoplastea</taxon>
        <taxon>Metakinetoplastina</taxon>
        <taxon>Trypanosomatida</taxon>
        <taxon>Trypanosomatidae</taxon>
        <taxon>Trypanosoma</taxon>
    </lineage>
</organism>
<name>A0A3R7KLS6_9TRYP</name>
<gene>
    <name evidence="2" type="ORF">Tco025E_07058</name>
</gene>
<dbReference type="Proteomes" id="UP000284403">
    <property type="component" value="Unassembled WGS sequence"/>
</dbReference>
<dbReference type="InterPro" id="IPR036412">
    <property type="entry name" value="HAD-like_sf"/>
</dbReference>
<protein>
    <recommendedName>
        <fullName evidence="1">FCP1 homology domain-containing protein</fullName>
    </recommendedName>
</protein>
<dbReference type="InterPro" id="IPR004274">
    <property type="entry name" value="FCP1_dom"/>
</dbReference>
<dbReference type="RefSeq" id="XP_029225951.1">
    <property type="nucleotide sequence ID" value="XM_029373925.1"/>
</dbReference>
<proteinExistence type="predicted"/>
<dbReference type="AlphaFoldDB" id="A0A3R7KLS6"/>
<accession>A0A3R7KLS6</accession>
<dbReference type="OrthoDB" id="241010at2759"/>
<dbReference type="EMBL" id="MKKU01000521">
    <property type="protein sequence ID" value="RNF09000.1"/>
    <property type="molecule type" value="Genomic_DNA"/>
</dbReference>
<dbReference type="Pfam" id="PF03031">
    <property type="entry name" value="NIF"/>
    <property type="match status" value="1"/>
</dbReference>
<evidence type="ECO:0000313" key="3">
    <source>
        <dbReference type="Proteomes" id="UP000284403"/>
    </source>
</evidence>
<evidence type="ECO:0000259" key="1">
    <source>
        <dbReference type="Pfam" id="PF03031"/>
    </source>
</evidence>
<keyword evidence="3" id="KW-1185">Reference proteome</keyword>
<dbReference type="GeneID" id="40320669"/>
<dbReference type="SUPFAM" id="SSF56784">
    <property type="entry name" value="HAD-like"/>
    <property type="match status" value="1"/>
</dbReference>
<dbReference type="Gene3D" id="3.40.50.1000">
    <property type="entry name" value="HAD superfamily/HAD-like"/>
    <property type="match status" value="1"/>
</dbReference>
<feature type="domain" description="FCP1 homology" evidence="1">
    <location>
        <begin position="11"/>
        <end position="154"/>
    </location>
</feature>